<evidence type="ECO:0000256" key="2">
    <source>
        <dbReference type="SAM" id="SignalP"/>
    </source>
</evidence>
<dbReference type="Proteomes" id="UP000182521">
    <property type="component" value="Chromosome"/>
</dbReference>
<organism evidence="3 4">
    <name type="scientific">Francisella frigiditurris</name>
    <dbReference type="NCBI Taxonomy" id="1542390"/>
    <lineage>
        <taxon>Bacteria</taxon>
        <taxon>Pseudomonadati</taxon>
        <taxon>Pseudomonadota</taxon>
        <taxon>Gammaproteobacteria</taxon>
        <taxon>Thiotrichales</taxon>
        <taxon>Francisellaceae</taxon>
        <taxon>Francisella</taxon>
    </lineage>
</organism>
<dbReference type="OrthoDB" id="5638139at2"/>
<feature type="signal peptide" evidence="2">
    <location>
        <begin position="1"/>
        <end position="21"/>
    </location>
</feature>
<dbReference type="STRING" id="1542390.KX01_1667"/>
<accession>A0A1J0KS49</accession>
<dbReference type="EMBL" id="CP009654">
    <property type="protein sequence ID" value="APC96569.1"/>
    <property type="molecule type" value="Genomic_DNA"/>
</dbReference>
<keyword evidence="3" id="KW-0449">Lipoprotein</keyword>
<reference evidence="4" key="1">
    <citation type="submission" date="2014-10" db="EMBL/GenBank/DDBJ databases">
        <authorList>
            <person name="Kuske C.R."/>
            <person name="Challacombe J.F."/>
            <person name="Daligault H.E."/>
            <person name="Davenport K.W."/>
            <person name="Johnson S.L."/>
            <person name="Siddaramappa S."/>
            <person name="Petersen J.M."/>
        </authorList>
    </citation>
    <scope>NUCLEOTIDE SEQUENCE [LARGE SCALE GENOMIC DNA]</scope>
    <source>
        <strain evidence="4">CA97-1460</strain>
    </source>
</reference>
<dbReference type="PROSITE" id="PS51257">
    <property type="entry name" value="PROKAR_LIPOPROTEIN"/>
    <property type="match status" value="1"/>
</dbReference>
<evidence type="ECO:0000313" key="3">
    <source>
        <dbReference type="EMBL" id="APC96569.1"/>
    </source>
</evidence>
<dbReference type="KEGG" id="frc:KX01_1667"/>
<evidence type="ECO:0000256" key="1">
    <source>
        <dbReference type="SAM" id="MobiDB-lite"/>
    </source>
</evidence>
<protein>
    <submittedName>
        <fullName evidence="3">Putative lipoprotein</fullName>
    </submittedName>
</protein>
<evidence type="ECO:0000313" key="4">
    <source>
        <dbReference type="Proteomes" id="UP000182521"/>
    </source>
</evidence>
<sequence>MKGKFLAFIIAIFMLSACTNSTEQKPEPQNVGKDSKQYAYHTKNIDIPYVYGITNMAYALCSKSSCTLAKDGGSAKCQCEVFDDKSGWKSFSFSPTNYVSASPTYNSDGSLQTVQSNYSMANISDFTKTPNNACKYDSPEPWANCYGVRCQVEKIKVNGEEKTIATCQCPVIKSKNFLVGTDDKNACNLKGDKIWSGITVKTLKSYGGDPTKSLYQEVYPDSPPSKASLTK</sequence>
<proteinExistence type="predicted"/>
<name>A0A1J0KS49_9GAMM</name>
<feature type="chain" id="PRO_5009614034" evidence="2">
    <location>
        <begin position="22"/>
        <end position="231"/>
    </location>
</feature>
<keyword evidence="2" id="KW-0732">Signal</keyword>
<dbReference type="AlphaFoldDB" id="A0A1J0KS49"/>
<dbReference type="RefSeq" id="WP_071664532.1">
    <property type="nucleotide sequence ID" value="NZ_CP009654.1"/>
</dbReference>
<gene>
    <name evidence="3" type="ORF">KX01_1667</name>
</gene>
<feature type="region of interest" description="Disordered" evidence="1">
    <location>
        <begin position="207"/>
        <end position="231"/>
    </location>
</feature>
<keyword evidence="4" id="KW-1185">Reference proteome</keyword>